<evidence type="ECO:0000313" key="4">
    <source>
        <dbReference type="EMBL" id="MBB5329333.1"/>
    </source>
</evidence>
<dbReference type="PROSITE" id="PS50005">
    <property type="entry name" value="TPR"/>
    <property type="match status" value="4"/>
</dbReference>
<dbReference type="PANTHER" id="PTHR44858">
    <property type="entry name" value="TETRATRICOPEPTIDE REPEAT PROTEIN 6"/>
    <property type="match status" value="1"/>
</dbReference>
<dbReference type="InterPro" id="IPR050498">
    <property type="entry name" value="Ycf3"/>
</dbReference>
<keyword evidence="1" id="KW-0677">Repeat</keyword>
<keyword evidence="5" id="KW-1185">Reference proteome</keyword>
<dbReference type="InterPro" id="IPR019734">
    <property type="entry name" value="TPR_rpt"/>
</dbReference>
<dbReference type="EMBL" id="JACHEB010000006">
    <property type="protein sequence ID" value="MBB5329333.1"/>
    <property type="molecule type" value="Genomic_DNA"/>
</dbReference>
<name>A0A9X0U4H5_9BACT</name>
<keyword evidence="2 3" id="KW-0802">TPR repeat</keyword>
<dbReference type="Proteomes" id="UP000535182">
    <property type="component" value="Unassembled WGS sequence"/>
</dbReference>
<dbReference type="PANTHER" id="PTHR44858:SF1">
    <property type="entry name" value="UDP-N-ACETYLGLUCOSAMINE--PEPTIDE N-ACETYLGLUCOSAMINYLTRANSFERASE SPINDLY-RELATED"/>
    <property type="match status" value="1"/>
</dbReference>
<gene>
    <name evidence="4" type="ORF">HDF14_002951</name>
</gene>
<evidence type="ECO:0000256" key="2">
    <source>
        <dbReference type="ARBA" id="ARBA00022803"/>
    </source>
</evidence>
<dbReference type="AlphaFoldDB" id="A0A9X0U4H5"/>
<organism evidence="4 5">
    <name type="scientific">Tunturiibacter gelidiferens</name>
    <dbReference type="NCBI Taxonomy" id="3069689"/>
    <lineage>
        <taxon>Bacteria</taxon>
        <taxon>Pseudomonadati</taxon>
        <taxon>Acidobacteriota</taxon>
        <taxon>Terriglobia</taxon>
        <taxon>Terriglobales</taxon>
        <taxon>Acidobacteriaceae</taxon>
        <taxon>Tunturiibacter</taxon>
    </lineage>
</organism>
<dbReference type="Pfam" id="PF13432">
    <property type="entry name" value="TPR_16"/>
    <property type="match status" value="2"/>
</dbReference>
<dbReference type="SMART" id="SM00028">
    <property type="entry name" value="TPR"/>
    <property type="match status" value="5"/>
</dbReference>
<dbReference type="InterPro" id="IPR011990">
    <property type="entry name" value="TPR-like_helical_dom_sf"/>
</dbReference>
<dbReference type="Pfam" id="PF14559">
    <property type="entry name" value="TPR_19"/>
    <property type="match status" value="1"/>
</dbReference>
<dbReference type="SUPFAM" id="SSF48452">
    <property type="entry name" value="TPR-like"/>
    <property type="match status" value="1"/>
</dbReference>
<feature type="repeat" description="TPR" evidence="3">
    <location>
        <begin position="153"/>
        <end position="186"/>
    </location>
</feature>
<evidence type="ECO:0000313" key="5">
    <source>
        <dbReference type="Proteomes" id="UP000535182"/>
    </source>
</evidence>
<dbReference type="Gene3D" id="1.25.40.10">
    <property type="entry name" value="Tetratricopeptide repeat domain"/>
    <property type="match status" value="3"/>
</dbReference>
<dbReference type="Pfam" id="PF13431">
    <property type="entry name" value="TPR_17"/>
    <property type="match status" value="1"/>
</dbReference>
<feature type="repeat" description="TPR" evidence="3">
    <location>
        <begin position="19"/>
        <end position="52"/>
    </location>
</feature>
<comment type="caution">
    <text evidence="4">The sequence shown here is derived from an EMBL/GenBank/DDBJ whole genome shotgun (WGS) entry which is preliminary data.</text>
</comment>
<reference evidence="4 5" key="1">
    <citation type="submission" date="2020-08" db="EMBL/GenBank/DDBJ databases">
        <title>Genomic Encyclopedia of Type Strains, Phase IV (KMG-V): Genome sequencing to study the core and pangenomes of soil and plant-associated prokaryotes.</title>
        <authorList>
            <person name="Whitman W."/>
        </authorList>
    </citation>
    <scope>NUCLEOTIDE SEQUENCE [LARGE SCALE GENOMIC DNA]</scope>
    <source>
        <strain evidence="4 5">X5P2</strain>
    </source>
</reference>
<evidence type="ECO:0000256" key="3">
    <source>
        <dbReference type="PROSITE-ProRule" id="PRU00339"/>
    </source>
</evidence>
<protein>
    <submittedName>
        <fullName evidence="4">Tetratricopeptide (TPR) repeat protein</fullName>
    </submittedName>
</protein>
<accession>A0A9X0U4H5</accession>
<feature type="repeat" description="TPR" evidence="3">
    <location>
        <begin position="86"/>
        <end position="119"/>
    </location>
</feature>
<feature type="repeat" description="TPR" evidence="3">
    <location>
        <begin position="263"/>
        <end position="296"/>
    </location>
</feature>
<proteinExistence type="predicted"/>
<sequence>MELAEAQFRKALALDPRDFDANHNLADFYLQGNRMSDALPLLEQAQRINPSSYNNGYDLALAYFLVGKRSDARLLIQTMMQQKDAGELHNLLGQIEEKDGKFVEAANEFQVAAQMDPSEDNLFTWGSELLLHRTYEPAIDVFQQATKRYPTSPRLLIGLGMALYSRGRYEDSIKSLLSAADLDPTDPRCYLFLSKSYLSSPTQADDVIQKFRRYSELKPNNALAQYYYAVSLWKGKRLEETSVDYRTVESLLQKSIALDGTLADSHLQLGILYADQHESAKSLPEYLRALELNPNLPDAHYRLGQYYARAGQKDQAQKEFTVYQQLQAQHMAAVDKERAEVQQFVYSAKPASITKP</sequence>
<evidence type="ECO:0000256" key="1">
    <source>
        <dbReference type="ARBA" id="ARBA00022737"/>
    </source>
</evidence>